<dbReference type="Proteomes" id="UP000683925">
    <property type="component" value="Unassembled WGS sequence"/>
</dbReference>
<dbReference type="PANTHER" id="PTHR33706:SF1">
    <property type="entry name" value="TPR REPEAT PROTEIN"/>
    <property type="match status" value="1"/>
</dbReference>
<keyword evidence="2" id="KW-1185">Reference proteome</keyword>
<organism evidence="1 2">
    <name type="scientific">Paramecium octaurelia</name>
    <dbReference type="NCBI Taxonomy" id="43137"/>
    <lineage>
        <taxon>Eukaryota</taxon>
        <taxon>Sar</taxon>
        <taxon>Alveolata</taxon>
        <taxon>Ciliophora</taxon>
        <taxon>Intramacronucleata</taxon>
        <taxon>Oligohymenophorea</taxon>
        <taxon>Peniculida</taxon>
        <taxon>Parameciidae</taxon>
        <taxon>Paramecium</taxon>
    </lineage>
</organism>
<gene>
    <name evidence="1" type="ORF">POCTA_138.1.T1940023</name>
</gene>
<proteinExistence type="predicted"/>
<sequence length="631" mass="74698">MGTSQSNQNDDLNQEFIKVTNNNRIQKNGTYCFYGIYHYFNAVDRKWKKEQFKYIIELTPAGQLKYILDGEILRIESRIDQNKSIKILTQLEQIKSLKWVGEYNHQNLPVGKWNMIWRGEKQIFGGFYNENGKKDGRWEEPFKGYWGLCQVYFVGTYNQGLRQGKWMYQQDDQIIGGGLYNLEGQKEGIWIELHENFDRNNQIYIKGLYRNNAKIGNWFYEIKEHYSEKLLKFLGGQYQRYGIKHGKWFELRQDFDNDLKFLDFGEYYNGKKQGIWNSMWINQRETFQIIGCGLYDENGLENGYWLQLNRKQRNQWYQIKGCGKFIHGIKVGTWNTSFGCQLVGTGAYNQEGKKFGKWIQLSKNFQLDKMNIKEDALQGKLITFVGEYIDGKKSGNWQIKKGDEIIGEGLYANDGFKIGKWIELCNFRLSFFVIQIGEYQHGIKQGKWEILLRKKKGLEKIGGGWYDTQGMKHGKWISLHENYNYNCQVLDAGSYNHGIKQGRWDVKTIQFYEHDVLTYSFWPKDNFYKIAGGYYENGVKLGKWIDLDENYNYNMQILYEGEFNNDLKKGKWEMMKHHNSFIKKIGGGQYNQEGIKNLKWIELSKNQKQKLILVDYQNGIKISIQQMEKVI</sequence>
<name>A0A8S1YN61_PAROT</name>
<evidence type="ECO:0000313" key="2">
    <source>
        <dbReference type="Proteomes" id="UP000683925"/>
    </source>
</evidence>
<comment type="caution">
    <text evidence="1">The sequence shown here is derived from an EMBL/GenBank/DDBJ whole genome shotgun (WGS) entry which is preliminary data.</text>
</comment>
<dbReference type="EMBL" id="CAJJDP010000198">
    <property type="protein sequence ID" value="CAD8214921.1"/>
    <property type="molecule type" value="Genomic_DNA"/>
</dbReference>
<dbReference type="AlphaFoldDB" id="A0A8S1YN61"/>
<evidence type="ECO:0000313" key="1">
    <source>
        <dbReference type="EMBL" id="CAD8214921.1"/>
    </source>
</evidence>
<dbReference type="OMA" id="IWIELHE"/>
<protein>
    <submittedName>
        <fullName evidence="1">Uncharacterized protein</fullName>
    </submittedName>
</protein>
<reference evidence="1" key="1">
    <citation type="submission" date="2021-01" db="EMBL/GenBank/DDBJ databases">
        <authorList>
            <consortium name="Genoscope - CEA"/>
            <person name="William W."/>
        </authorList>
    </citation>
    <scope>NUCLEOTIDE SEQUENCE</scope>
</reference>
<dbReference type="OrthoDB" id="298777at2759"/>
<dbReference type="PANTHER" id="PTHR33706">
    <property type="entry name" value="MORN VARIANT REPEAT PROTEIN"/>
    <property type="match status" value="1"/>
</dbReference>
<accession>A0A8S1YN61</accession>